<sequence length="71" mass="7826">MTKKASVTATPLVDCPTCGIAHSYDTASPYRPFCSDRCKLIDLGEWASEGHAIPGEPVWDDMMSDELELKH</sequence>
<gene>
    <name evidence="3" type="primary">yacG</name>
    <name evidence="4" type="ORF">DFR27_1783</name>
</gene>
<dbReference type="RefSeq" id="WP_121877103.1">
    <property type="nucleotide sequence ID" value="NZ_REFJ01000004.1"/>
</dbReference>
<keyword evidence="5" id="KW-1185">Reference proteome</keyword>
<protein>
    <recommendedName>
        <fullName evidence="3">DNA gyrase inhibitor YacG</fullName>
    </recommendedName>
</protein>
<dbReference type="GO" id="GO:0008270">
    <property type="term" value="F:zinc ion binding"/>
    <property type="evidence" value="ECO:0007669"/>
    <property type="project" value="UniProtKB-UniRule"/>
</dbReference>
<keyword evidence="1 3" id="KW-0479">Metal-binding</keyword>
<dbReference type="OrthoDB" id="9809663at2"/>
<comment type="cofactor">
    <cofactor evidence="3">
        <name>Zn(2+)</name>
        <dbReference type="ChEBI" id="CHEBI:29105"/>
    </cofactor>
    <text evidence="3">Binds 1 zinc ion.</text>
</comment>
<dbReference type="AlphaFoldDB" id="A0A3M0A2X8"/>
<reference evidence="4 5" key="1">
    <citation type="submission" date="2018-10" db="EMBL/GenBank/DDBJ databases">
        <title>Genomic Encyclopedia of Type Strains, Phase IV (KMG-IV): sequencing the most valuable type-strain genomes for metagenomic binning, comparative biology and taxonomic classification.</title>
        <authorList>
            <person name="Goeker M."/>
        </authorList>
    </citation>
    <scope>NUCLEOTIDE SEQUENCE [LARGE SCALE GENOMIC DNA]</scope>
    <source>
        <strain evidence="4 5">DSM 25080</strain>
    </source>
</reference>
<evidence type="ECO:0000256" key="3">
    <source>
        <dbReference type="HAMAP-Rule" id="MF_00649"/>
    </source>
</evidence>
<dbReference type="InterPro" id="IPR005584">
    <property type="entry name" value="DNA_gyrase_inhibitor_YacG"/>
</dbReference>
<feature type="binding site" evidence="3">
    <location>
        <position position="38"/>
    </location>
    <ligand>
        <name>Zn(2+)</name>
        <dbReference type="ChEBI" id="CHEBI:29105"/>
    </ligand>
</feature>
<name>A0A3M0A2X8_9GAMM</name>
<comment type="caution">
    <text evidence="4">The sequence shown here is derived from an EMBL/GenBank/DDBJ whole genome shotgun (WGS) entry which is preliminary data.</text>
</comment>
<evidence type="ECO:0000256" key="1">
    <source>
        <dbReference type="ARBA" id="ARBA00022723"/>
    </source>
</evidence>
<dbReference type="HAMAP" id="MF_00649">
    <property type="entry name" value="DNA_gyrase_inhibitor_YacG"/>
    <property type="match status" value="1"/>
</dbReference>
<accession>A0A3M0A2X8</accession>
<dbReference type="Gene3D" id="3.30.50.10">
    <property type="entry name" value="Erythroid Transcription Factor GATA-1, subunit A"/>
    <property type="match status" value="1"/>
</dbReference>
<comment type="similarity">
    <text evidence="3">Belongs to the DNA gyrase inhibitor YacG family.</text>
</comment>
<comment type="subunit">
    <text evidence="3">Interacts with GyrB.</text>
</comment>
<dbReference type="SUPFAM" id="SSF57716">
    <property type="entry name" value="Glucocorticoid receptor-like (DNA-binding domain)"/>
    <property type="match status" value="1"/>
</dbReference>
<organism evidence="4 5">
    <name type="scientific">Umboniibacter marinipuniceus</name>
    <dbReference type="NCBI Taxonomy" id="569599"/>
    <lineage>
        <taxon>Bacteria</taxon>
        <taxon>Pseudomonadati</taxon>
        <taxon>Pseudomonadota</taxon>
        <taxon>Gammaproteobacteria</taxon>
        <taxon>Cellvibrionales</taxon>
        <taxon>Cellvibrionaceae</taxon>
        <taxon>Umboniibacter</taxon>
    </lineage>
</organism>
<proteinExistence type="inferred from homology"/>
<dbReference type="EMBL" id="REFJ01000004">
    <property type="protein sequence ID" value="RMA79343.1"/>
    <property type="molecule type" value="Genomic_DNA"/>
</dbReference>
<evidence type="ECO:0000256" key="2">
    <source>
        <dbReference type="ARBA" id="ARBA00022833"/>
    </source>
</evidence>
<dbReference type="Proteomes" id="UP000267187">
    <property type="component" value="Unassembled WGS sequence"/>
</dbReference>
<dbReference type="Pfam" id="PF03884">
    <property type="entry name" value="YacG"/>
    <property type="match status" value="1"/>
</dbReference>
<evidence type="ECO:0000313" key="5">
    <source>
        <dbReference type="Proteomes" id="UP000267187"/>
    </source>
</evidence>
<dbReference type="GO" id="GO:0006355">
    <property type="term" value="P:regulation of DNA-templated transcription"/>
    <property type="evidence" value="ECO:0007669"/>
    <property type="project" value="InterPro"/>
</dbReference>
<evidence type="ECO:0000313" key="4">
    <source>
        <dbReference type="EMBL" id="RMA79343.1"/>
    </source>
</evidence>
<feature type="binding site" evidence="3">
    <location>
        <position position="34"/>
    </location>
    <ligand>
        <name>Zn(2+)</name>
        <dbReference type="ChEBI" id="CHEBI:29105"/>
    </ligand>
</feature>
<dbReference type="InterPro" id="IPR013088">
    <property type="entry name" value="Znf_NHR/GATA"/>
</dbReference>
<comment type="function">
    <text evidence="3">Inhibits all the catalytic activities of DNA gyrase by preventing its interaction with DNA. Acts by binding directly to the C-terminal domain of GyrB, which probably disrupts DNA binding by the gyrase.</text>
</comment>
<dbReference type="GO" id="GO:0008657">
    <property type="term" value="F:DNA topoisomerase type II (double strand cut, ATP-hydrolyzing) inhibitor activity"/>
    <property type="evidence" value="ECO:0007669"/>
    <property type="project" value="UniProtKB-UniRule"/>
</dbReference>
<feature type="binding site" evidence="3">
    <location>
        <position position="15"/>
    </location>
    <ligand>
        <name>Zn(2+)</name>
        <dbReference type="ChEBI" id="CHEBI:29105"/>
    </ligand>
</feature>
<feature type="binding site" evidence="3">
    <location>
        <position position="18"/>
    </location>
    <ligand>
        <name>Zn(2+)</name>
        <dbReference type="ChEBI" id="CHEBI:29105"/>
    </ligand>
</feature>
<dbReference type="PANTHER" id="PTHR36150">
    <property type="entry name" value="DNA GYRASE INHIBITOR YACG"/>
    <property type="match status" value="1"/>
</dbReference>
<dbReference type="PANTHER" id="PTHR36150:SF1">
    <property type="entry name" value="DNA GYRASE INHIBITOR YACG"/>
    <property type="match status" value="1"/>
</dbReference>
<keyword evidence="2 3" id="KW-0862">Zinc</keyword>